<dbReference type="GeneID" id="2948312"/>
<evidence type="ECO:0000313" key="1">
    <source>
        <dbReference type="EMBL" id="AAT36529.1"/>
    </source>
</evidence>
<evidence type="ECO:0000313" key="2">
    <source>
        <dbReference type="Proteomes" id="UP000001797"/>
    </source>
</evidence>
<reference evidence="1 2" key="1">
    <citation type="journal article" date="2005" name="Virology">
        <title>Complete genomic sequence of the temperate bacteriophage PhiAT3 isolated from Lactobacillus casei ATCC 393.</title>
        <authorList>
            <person name="Lo T.C."/>
            <person name="Shih T.C."/>
            <person name="Lin C.F."/>
            <person name="Chen H.W."/>
            <person name="Lin T.H."/>
        </authorList>
    </citation>
    <scope>NUCLEOTIDE SEQUENCE</scope>
</reference>
<dbReference type="RefSeq" id="YP_025069.1">
    <property type="nucleotide sequence ID" value="NC_005893.1"/>
</dbReference>
<dbReference type="KEGG" id="vg:2948312"/>
<dbReference type="EMBL" id="AY605066">
    <property type="protein sequence ID" value="AAT36529.1"/>
    <property type="molecule type" value="Genomic_DNA"/>
</dbReference>
<name>Q6J1U4_9CAUD</name>
<protein>
    <submittedName>
        <fullName evidence="1">Uncharacterized protein</fullName>
    </submittedName>
</protein>
<keyword evidence="2" id="KW-1185">Reference proteome</keyword>
<dbReference type="Proteomes" id="UP000001797">
    <property type="component" value="Segment"/>
</dbReference>
<organism evidence="1 2">
    <name type="scientific">Lactobacillus phage phiAT3</name>
    <dbReference type="NCBI Taxonomy" id="279281"/>
    <lineage>
        <taxon>Viruses</taxon>
        <taxon>Duplodnaviria</taxon>
        <taxon>Heunggongvirae</taxon>
        <taxon>Uroviricota</taxon>
        <taxon>Caudoviricetes</taxon>
        <taxon>Fattrevirus</taxon>
        <taxon>Fattrevirus AT3</taxon>
    </lineage>
</organism>
<accession>Q6J1U4</accession>
<sequence>MKKYDAEKDVSTVQSALRKYILADFMDGDGDSDLEDLIDSLENKPKYLVEGKDIDAFDRLYNYDQTKFVEIIYSEWHEMEACNINALLGYCHEQNLNTTVKIARIRNENRH</sequence>
<proteinExistence type="predicted"/>